<keyword evidence="2" id="KW-1185">Reference proteome</keyword>
<dbReference type="Proteomes" id="UP001370490">
    <property type="component" value="Unassembled WGS sequence"/>
</dbReference>
<protein>
    <submittedName>
        <fullName evidence="1">Uncharacterized protein</fullName>
    </submittedName>
</protein>
<reference evidence="1 2" key="1">
    <citation type="submission" date="2023-12" db="EMBL/GenBank/DDBJ databases">
        <title>A high-quality genome assembly for Dillenia turbinata (Dilleniales).</title>
        <authorList>
            <person name="Chanderbali A."/>
        </authorList>
    </citation>
    <scope>NUCLEOTIDE SEQUENCE [LARGE SCALE GENOMIC DNA]</scope>
    <source>
        <strain evidence="1">LSX21</strain>
        <tissue evidence="1">Leaf</tissue>
    </source>
</reference>
<accession>A0AAN8W4Q8</accession>
<feature type="non-terminal residue" evidence="1">
    <location>
        <position position="80"/>
    </location>
</feature>
<evidence type="ECO:0000313" key="2">
    <source>
        <dbReference type="Proteomes" id="UP001370490"/>
    </source>
</evidence>
<name>A0AAN8W4Q8_9MAGN</name>
<gene>
    <name evidence="1" type="ORF">RJ641_029444</name>
</gene>
<evidence type="ECO:0000313" key="1">
    <source>
        <dbReference type="EMBL" id="KAK6939913.1"/>
    </source>
</evidence>
<proteinExistence type="predicted"/>
<sequence length="80" mass="9236">MIYEQKARICKKFAVAGKLAYHNPNGGIYEDPNIRLRIQDQHQPLMPVYHVFVFFSLVHLQCLVDGTDEYLQLLDVASNT</sequence>
<organism evidence="1 2">
    <name type="scientific">Dillenia turbinata</name>
    <dbReference type="NCBI Taxonomy" id="194707"/>
    <lineage>
        <taxon>Eukaryota</taxon>
        <taxon>Viridiplantae</taxon>
        <taxon>Streptophyta</taxon>
        <taxon>Embryophyta</taxon>
        <taxon>Tracheophyta</taxon>
        <taxon>Spermatophyta</taxon>
        <taxon>Magnoliopsida</taxon>
        <taxon>eudicotyledons</taxon>
        <taxon>Gunneridae</taxon>
        <taxon>Pentapetalae</taxon>
        <taxon>Dilleniales</taxon>
        <taxon>Dilleniaceae</taxon>
        <taxon>Dillenia</taxon>
    </lineage>
</organism>
<dbReference type="AlphaFoldDB" id="A0AAN8W4Q8"/>
<comment type="caution">
    <text evidence="1">The sequence shown here is derived from an EMBL/GenBank/DDBJ whole genome shotgun (WGS) entry which is preliminary data.</text>
</comment>
<dbReference type="EMBL" id="JBAMMX010000005">
    <property type="protein sequence ID" value="KAK6939913.1"/>
    <property type="molecule type" value="Genomic_DNA"/>
</dbReference>